<keyword evidence="2" id="KW-1185">Reference proteome</keyword>
<reference evidence="1 2" key="1">
    <citation type="submission" date="2023-03" db="EMBL/GenBank/DDBJ databases">
        <title>High recombination rates correlate with genetic variation in Cardiocondyla obscurior ants.</title>
        <authorList>
            <person name="Errbii M."/>
        </authorList>
    </citation>
    <scope>NUCLEOTIDE SEQUENCE [LARGE SCALE GENOMIC DNA]</scope>
    <source>
        <strain evidence="1">Alpha-2009</strain>
        <tissue evidence="1">Whole body</tissue>
    </source>
</reference>
<comment type="caution">
    <text evidence="1">The sequence shown here is derived from an EMBL/GenBank/DDBJ whole genome shotgun (WGS) entry which is preliminary data.</text>
</comment>
<organism evidence="1 2">
    <name type="scientific">Cardiocondyla obscurior</name>
    <dbReference type="NCBI Taxonomy" id="286306"/>
    <lineage>
        <taxon>Eukaryota</taxon>
        <taxon>Metazoa</taxon>
        <taxon>Ecdysozoa</taxon>
        <taxon>Arthropoda</taxon>
        <taxon>Hexapoda</taxon>
        <taxon>Insecta</taxon>
        <taxon>Pterygota</taxon>
        <taxon>Neoptera</taxon>
        <taxon>Endopterygota</taxon>
        <taxon>Hymenoptera</taxon>
        <taxon>Apocrita</taxon>
        <taxon>Aculeata</taxon>
        <taxon>Formicoidea</taxon>
        <taxon>Formicidae</taxon>
        <taxon>Myrmicinae</taxon>
        <taxon>Cardiocondyla</taxon>
    </lineage>
</organism>
<evidence type="ECO:0000313" key="2">
    <source>
        <dbReference type="Proteomes" id="UP001430953"/>
    </source>
</evidence>
<dbReference type="AlphaFoldDB" id="A0AAW2GX03"/>
<accession>A0AAW2GX03</accession>
<gene>
    <name evidence="1" type="ORF">PUN28_002913</name>
</gene>
<evidence type="ECO:0000313" key="1">
    <source>
        <dbReference type="EMBL" id="KAL0131688.1"/>
    </source>
</evidence>
<sequence>MAIVDRRSFINLRTRSDSPARSLARTIPGHKARCTCARACGLDKKFTKNQPFRTRAAPLTGLITNVDKTPTPAVAIKTTGRFMALCSKIYRFNLQMFTVRERATDEIAYCLKMVLEIEFPLKMV</sequence>
<proteinExistence type="predicted"/>
<name>A0AAW2GX03_9HYME</name>
<dbReference type="EMBL" id="JADYXP020000002">
    <property type="protein sequence ID" value="KAL0131688.1"/>
    <property type="molecule type" value="Genomic_DNA"/>
</dbReference>
<protein>
    <submittedName>
        <fullName evidence="1">Uncharacterized protein</fullName>
    </submittedName>
</protein>
<dbReference type="Proteomes" id="UP001430953">
    <property type="component" value="Unassembled WGS sequence"/>
</dbReference>